<feature type="signal peptide" evidence="21">
    <location>
        <begin position="1"/>
        <end position="42"/>
    </location>
</feature>
<evidence type="ECO:0000256" key="4">
    <source>
        <dbReference type="ARBA" id="ARBA00022475"/>
    </source>
</evidence>
<comment type="subcellular location">
    <subcellularLocation>
        <location evidence="1">Cell membrane</location>
        <topology evidence="1">Single-pass membrane protein</topology>
    </subcellularLocation>
    <subcellularLocation>
        <location evidence="2">Membrane</location>
        <topology evidence="2">Single-pass type I membrane protein</topology>
    </subcellularLocation>
</comment>
<dbReference type="PROSITE" id="PS50011">
    <property type="entry name" value="PROTEIN_KINASE_DOM"/>
    <property type="match status" value="1"/>
</dbReference>
<dbReference type="PANTHER" id="PTHR47989:SF62">
    <property type="entry name" value="OS05G0423500 PROTEIN"/>
    <property type="match status" value="1"/>
</dbReference>
<dbReference type="EMBL" id="OZ034822">
    <property type="protein sequence ID" value="CAL1412515.1"/>
    <property type="molecule type" value="Genomic_DNA"/>
</dbReference>
<keyword evidence="9 18" id="KW-0547">Nucleotide-binding</keyword>
<sequence>MFPRAQRSNAPPPAAEESTIAMATTLSLSFLSLLLLISTASAATPPPPPPRCPFDLSYVRTIPWDTSLCEQTDGRHCCQTLLSLFGIGIAQHLRETSLFQLPDANASAACLADFRTHLSAISIDPSFVPLCFSDPNQFVSNASSCVGVISTADWIQRVGPLTPLDSACRGDVSGLTRCSSCLDAGLKVNSQLTNVQANATSKCFYFTCLYAVAMVSELGPLDAKTSGCILALPLKSSATSGKKGNHGKVVGLVLGIIGGVAALVVAALLFVVLCRKRKKRKHAEASHEEFVSSFKSAVLPNSGAKWFQSGELEKATNGFSQRNFLGKGAYGVVYKGVLSDGSFIAVKEMHDPESLRDEEFSNEVEIISKIRHRNLLSLRGCCVTSDIFRGRRRFLVYDYMSNGSLGDHLASDHTRRQLTWPHRKNIILDVAKGLAYLHHGIKPAIYHRDIKANNILLDKEMKAKVADFGLAKQSSEGQSHLTTRVAGTHGYLAPEYALYGQLTEKSDVYSFGVVILEVISGRKVIDTSSASYLLITDWAWMLLKSGKMEEIYDEAIRDEGAKGVMERFVLVGMLCAHAMVAFRPTIADALKMLEGDIDIPKLPDRPLPLSHESFRQPAKASSHSGSSSVSERY</sequence>
<keyword evidence="8 21" id="KW-0732">Signal</keyword>
<evidence type="ECO:0000313" key="23">
    <source>
        <dbReference type="EMBL" id="CAL1412515.1"/>
    </source>
</evidence>
<evidence type="ECO:0000256" key="5">
    <source>
        <dbReference type="ARBA" id="ARBA00022527"/>
    </source>
</evidence>
<organism evidence="23 24">
    <name type="scientific">Linum trigynum</name>
    <dbReference type="NCBI Taxonomy" id="586398"/>
    <lineage>
        <taxon>Eukaryota</taxon>
        <taxon>Viridiplantae</taxon>
        <taxon>Streptophyta</taxon>
        <taxon>Embryophyta</taxon>
        <taxon>Tracheophyta</taxon>
        <taxon>Spermatophyta</taxon>
        <taxon>Magnoliopsida</taxon>
        <taxon>eudicotyledons</taxon>
        <taxon>Gunneridae</taxon>
        <taxon>Pentapetalae</taxon>
        <taxon>rosids</taxon>
        <taxon>fabids</taxon>
        <taxon>Malpighiales</taxon>
        <taxon>Linaceae</taxon>
        <taxon>Linum</taxon>
    </lineage>
</organism>
<evidence type="ECO:0000256" key="2">
    <source>
        <dbReference type="ARBA" id="ARBA00004479"/>
    </source>
</evidence>
<keyword evidence="5" id="KW-0723">Serine/threonine-protein kinase</keyword>
<feature type="chain" id="PRO_5043640345" description="non-specific serine/threonine protein kinase" evidence="21">
    <location>
        <begin position="43"/>
        <end position="633"/>
    </location>
</feature>
<keyword evidence="4" id="KW-1003">Cell membrane</keyword>
<accession>A0AAV2GP47</accession>
<evidence type="ECO:0000256" key="16">
    <source>
        <dbReference type="ARBA" id="ARBA00047899"/>
    </source>
</evidence>
<dbReference type="FunFam" id="1.10.510.10:FF:000287">
    <property type="entry name" value="probable LRR receptor-like serine/threonine-protein kinase RKF3"/>
    <property type="match status" value="1"/>
</dbReference>
<dbReference type="FunFam" id="3.30.200.20:FF:000542">
    <property type="entry name" value="Receptor-like serine/threonine-protein kinase At4g25390"/>
    <property type="match status" value="1"/>
</dbReference>
<feature type="domain" description="Protein kinase" evidence="22">
    <location>
        <begin position="319"/>
        <end position="633"/>
    </location>
</feature>
<dbReference type="InterPro" id="IPR017441">
    <property type="entry name" value="Protein_kinase_ATP_BS"/>
</dbReference>
<evidence type="ECO:0000256" key="19">
    <source>
        <dbReference type="SAM" id="MobiDB-lite"/>
    </source>
</evidence>
<comment type="catalytic activity">
    <reaction evidence="16">
        <text>L-threonyl-[protein] + ATP = O-phospho-L-threonyl-[protein] + ADP + H(+)</text>
        <dbReference type="Rhea" id="RHEA:46608"/>
        <dbReference type="Rhea" id="RHEA-COMP:11060"/>
        <dbReference type="Rhea" id="RHEA-COMP:11605"/>
        <dbReference type="ChEBI" id="CHEBI:15378"/>
        <dbReference type="ChEBI" id="CHEBI:30013"/>
        <dbReference type="ChEBI" id="CHEBI:30616"/>
        <dbReference type="ChEBI" id="CHEBI:61977"/>
        <dbReference type="ChEBI" id="CHEBI:456216"/>
        <dbReference type="EC" id="2.7.11.1"/>
    </reaction>
</comment>
<comment type="catalytic activity">
    <reaction evidence="17">
        <text>L-seryl-[protein] + ATP = O-phospho-L-seryl-[protein] + ADP + H(+)</text>
        <dbReference type="Rhea" id="RHEA:17989"/>
        <dbReference type="Rhea" id="RHEA-COMP:9863"/>
        <dbReference type="Rhea" id="RHEA-COMP:11604"/>
        <dbReference type="ChEBI" id="CHEBI:15378"/>
        <dbReference type="ChEBI" id="CHEBI:29999"/>
        <dbReference type="ChEBI" id="CHEBI:30616"/>
        <dbReference type="ChEBI" id="CHEBI:83421"/>
        <dbReference type="ChEBI" id="CHEBI:456216"/>
        <dbReference type="EC" id="2.7.11.1"/>
    </reaction>
</comment>
<evidence type="ECO:0000256" key="20">
    <source>
        <dbReference type="SAM" id="Phobius"/>
    </source>
</evidence>
<evidence type="ECO:0000256" key="21">
    <source>
        <dbReference type="SAM" id="SignalP"/>
    </source>
</evidence>
<feature type="binding site" evidence="18">
    <location>
        <position position="347"/>
    </location>
    <ligand>
        <name>ATP</name>
        <dbReference type="ChEBI" id="CHEBI:30616"/>
    </ligand>
</feature>
<evidence type="ECO:0000313" key="24">
    <source>
        <dbReference type="Proteomes" id="UP001497516"/>
    </source>
</evidence>
<dbReference type="PROSITE" id="PS00108">
    <property type="entry name" value="PROTEIN_KINASE_ST"/>
    <property type="match status" value="1"/>
</dbReference>
<keyword evidence="12 20" id="KW-1133">Transmembrane helix</keyword>
<dbReference type="CDD" id="cd14066">
    <property type="entry name" value="STKc_IRAK"/>
    <property type="match status" value="1"/>
</dbReference>
<keyword evidence="13 20" id="KW-0472">Membrane</keyword>
<evidence type="ECO:0000256" key="12">
    <source>
        <dbReference type="ARBA" id="ARBA00022989"/>
    </source>
</evidence>
<keyword evidence="6" id="KW-0808">Transferase</keyword>
<dbReference type="PROSITE" id="PS00107">
    <property type="entry name" value="PROTEIN_KINASE_ATP"/>
    <property type="match status" value="1"/>
</dbReference>
<dbReference type="GO" id="GO:0005524">
    <property type="term" value="F:ATP binding"/>
    <property type="evidence" value="ECO:0007669"/>
    <property type="project" value="UniProtKB-UniRule"/>
</dbReference>
<proteinExistence type="predicted"/>
<evidence type="ECO:0000256" key="17">
    <source>
        <dbReference type="ARBA" id="ARBA00048679"/>
    </source>
</evidence>
<evidence type="ECO:0000256" key="3">
    <source>
        <dbReference type="ARBA" id="ARBA00012513"/>
    </source>
</evidence>
<evidence type="ECO:0000256" key="6">
    <source>
        <dbReference type="ARBA" id="ARBA00022679"/>
    </source>
</evidence>
<keyword evidence="10" id="KW-0418">Kinase</keyword>
<feature type="transmembrane region" description="Helical" evidence="20">
    <location>
        <begin position="249"/>
        <end position="273"/>
    </location>
</feature>
<keyword evidence="24" id="KW-1185">Reference proteome</keyword>
<dbReference type="PANTHER" id="PTHR47989">
    <property type="entry name" value="OS01G0750732 PROTEIN"/>
    <property type="match status" value="1"/>
</dbReference>
<evidence type="ECO:0000259" key="22">
    <source>
        <dbReference type="PROSITE" id="PS50011"/>
    </source>
</evidence>
<evidence type="ECO:0000256" key="1">
    <source>
        <dbReference type="ARBA" id="ARBA00004162"/>
    </source>
</evidence>
<evidence type="ECO:0000256" key="14">
    <source>
        <dbReference type="ARBA" id="ARBA00023170"/>
    </source>
</evidence>
<evidence type="ECO:0000256" key="11">
    <source>
        <dbReference type="ARBA" id="ARBA00022840"/>
    </source>
</evidence>
<dbReference type="GO" id="GO:0004674">
    <property type="term" value="F:protein serine/threonine kinase activity"/>
    <property type="evidence" value="ECO:0007669"/>
    <property type="project" value="UniProtKB-KW"/>
</dbReference>
<dbReference type="InterPro" id="IPR000719">
    <property type="entry name" value="Prot_kinase_dom"/>
</dbReference>
<dbReference type="Proteomes" id="UP001497516">
    <property type="component" value="Chromosome 9"/>
</dbReference>
<keyword evidence="15" id="KW-0325">Glycoprotein</keyword>
<keyword evidence="14" id="KW-0675">Receptor</keyword>
<dbReference type="SMART" id="SM00220">
    <property type="entry name" value="S_TKc"/>
    <property type="match status" value="1"/>
</dbReference>
<gene>
    <name evidence="23" type="ORF">LTRI10_LOCUS51805</name>
</gene>
<dbReference type="Pfam" id="PF19160">
    <property type="entry name" value="SPARK"/>
    <property type="match status" value="1"/>
</dbReference>
<keyword evidence="7 20" id="KW-0812">Transmembrane</keyword>
<dbReference type="Gene3D" id="3.30.200.20">
    <property type="entry name" value="Phosphorylase Kinase, domain 1"/>
    <property type="match status" value="1"/>
</dbReference>
<evidence type="ECO:0000256" key="7">
    <source>
        <dbReference type="ARBA" id="ARBA00022692"/>
    </source>
</evidence>
<feature type="compositionally biased region" description="Low complexity" evidence="19">
    <location>
        <begin position="621"/>
        <end position="633"/>
    </location>
</feature>
<dbReference type="AlphaFoldDB" id="A0AAV2GP47"/>
<dbReference type="Gene3D" id="1.10.510.10">
    <property type="entry name" value="Transferase(Phosphotransferase) domain 1"/>
    <property type="match status" value="1"/>
</dbReference>
<dbReference type="Pfam" id="PF00069">
    <property type="entry name" value="Pkinase"/>
    <property type="match status" value="1"/>
</dbReference>
<evidence type="ECO:0000256" key="18">
    <source>
        <dbReference type="PROSITE-ProRule" id="PRU10141"/>
    </source>
</evidence>
<protein>
    <recommendedName>
        <fullName evidence="3">non-specific serine/threonine protein kinase</fullName>
        <ecNumber evidence="3">2.7.11.1</ecNumber>
    </recommendedName>
</protein>
<dbReference type="SUPFAM" id="SSF56112">
    <property type="entry name" value="Protein kinase-like (PK-like)"/>
    <property type="match status" value="1"/>
</dbReference>
<evidence type="ECO:0000256" key="15">
    <source>
        <dbReference type="ARBA" id="ARBA00023180"/>
    </source>
</evidence>
<dbReference type="InterPro" id="IPR043891">
    <property type="entry name" value="SPARK"/>
</dbReference>
<feature type="region of interest" description="Disordered" evidence="19">
    <location>
        <begin position="608"/>
        <end position="633"/>
    </location>
</feature>
<evidence type="ECO:0000256" key="13">
    <source>
        <dbReference type="ARBA" id="ARBA00023136"/>
    </source>
</evidence>
<name>A0AAV2GP47_9ROSI</name>
<keyword evidence="11 18" id="KW-0067">ATP-binding</keyword>
<evidence type="ECO:0000256" key="10">
    <source>
        <dbReference type="ARBA" id="ARBA00022777"/>
    </source>
</evidence>
<dbReference type="EC" id="2.7.11.1" evidence="3"/>
<evidence type="ECO:0000256" key="8">
    <source>
        <dbReference type="ARBA" id="ARBA00022729"/>
    </source>
</evidence>
<evidence type="ECO:0000256" key="9">
    <source>
        <dbReference type="ARBA" id="ARBA00022741"/>
    </source>
</evidence>
<dbReference type="InterPro" id="IPR008271">
    <property type="entry name" value="Ser/Thr_kinase_AS"/>
</dbReference>
<dbReference type="InterPro" id="IPR011009">
    <property type="entry name" value="Kinase-like_dom_sf"/>
</dbReference>
<reference evidence="23 24" key="1">
    <citation type="submission" date="2024-04" db="EMBL/GenBank/DDBJ databases">
        <authorList>
            <person name="Fracassetti M."/>
        </authorList>
    </citation>
    <scope>NUCLEOTIDE SEQUENCE [LARGE SCALE GENOMIC DNA]</scope>
</reference>
<dbReference type="GO" id="GO:0005886">
    <property type="term" value="C:plasma membrane"/>
    <property type="evidence" value="ECO:0007669"/>
    <property type="project" value="UniProtKB-SubCell"/>
</dbReference>